<evidence type="ECO:0000313" key="10">
    <source>
        <dbReference type="Proteomes" id="UP000694410"/>
    </source>
</evidence>
<dbReference type="Proteomes" id="UP000694410">
    <property type="component" value="Unplaced"/>
</dbReference>
<gene>
    <name evidence="9" type="primary">RBM27</name>
</gene>
<dbReference type="InterPro" id="IPR000486">
    <property type="entry name" value="Xdiol_ring_cleave_dOase_1/2"/>
</dbReference>
<evidence type="ECO:0000256" key="7">
    <source>
        <dbReference type="SAM" id="MobiDB-lite"/>
    </source>
</evidence>
<dbReference type="GO" id="GO:0008198">
    <property type="term" value="F:ferrous iron binding"/>
    <property type="evidence" value="ECO:0007669"/>
    <property type="project" value="InterPro"/>
</dbReference>
<dbReference type="InterPro" id="IPR012677">
    <property type="entry name" value="Nucleotide-bd_a/b_plait_sf"/>
</dbReference>
<evidence type="ECO:0000256" key="5">
    <source>
        <dbReference type="ARBA" id="ARBA00023054"/>
    </source>
</evidence>
<accession>A0A8C0U7M0</accession>
<dbReference type="PANTHER" id="PTHR14398">
    <property type="entry name" value="RNA RECOGNITION RRM/RNP DOMAIN"/>
    <property type="match status" value="1"/>
</dbReference>
<dbReference type="InterPro" id="IPR000504">
    <property type="entry name" value="RRM_dom"/>
</dbReference>
<sequence length="752" mass="83579">PLPQPHPQPPPPVVLPVPRESRSCPSSVLLHTGPREFWGLSSLSPEKEKMCWNQSSLPEQASQFTVTVVGLGIFTALTLLKARHKHSIELFSHFAFELSVCDLFCGVVAGPPLTQSSLINSRDQPGTSAVPSLAPVGARLPPPLPQNLLYTVSERPVECHHLIFSAPELLMGDSASELTGLHSNSVLQNLYTYEPDGYNPEAPSITSAGRSQYRQFFTRAQMQRPNLIGLTSGEMDTNPRAANIIIQTEPPIPITNNSSNVTRVVLEPDSRKRSPSSMECPPLKKPWLGKQVNNNQNKPGFLKKNQYTNTKLEVRKIPPELNNITQLNEHFSKFGTIVNIQVAFQNDPEAALIQYLSNDEARKAISSTEAVLSNRFIRVLWHRESEQQPPLLQQQQPPPAPQALQHLQQQALATQPAVTVHSSLAKVMNKPLASGAYVLNKVPVKRRLGAAGGSQPELSQPGAGVEESQIFPTSTSHSKMVYSSPNLKTTLKSGAGSKPHDVQEVLKKKQEAMKLQQDMRKKKQEMLEKQIECQKMLISKLEKNKAMKPEERAEIMKTLKELTGKISQLKDELKTSSTTSTPSKLKSKTEAQKELLDAELDFHKRLSSGEDTTELRKKLNQLQVEAARLGILPAGRGKAAAARGRGRGRGGRGRGVLNHMVVDHRPKALTVGGFVEEEKDELLQHFSAANQGSRFKDRRLQISWHKPKVPSVSTEVEEEESKEEETETSDLFLHEDDDDDDEDEDESRSWRR</sequence>
<dbReference type="FunFam" id="3.30.70.330:FF:000330">
    <property type="entry name" value="RNA-binding motif protein 26"/>
    <property type="match status" value="1"/>
</dbReference>
<keyword evidence="1" id="KW-0479">Metal-binding</keyword>
<dbReference type="PROSITE" id="PS00082">
    <property type="entry name" value="EXTRADIOL_DIOXYGENAS"/>
    <property type="match status" value="1"/>
</dbReference>
<feature type="region of interest" description="Disordered" evidence="7">
    <location>
        <begin position="570"/>
        <end position="590"/>
    </location>
</feature>
<evidence type="ECO:0000313" key="9">
    <source>
        <dbReference type="Ensembl" id="ENSCCEP00000003386.1"/>
    </source>
</evidence>
<dbReference type="InterPro" id="IPR035979">
    <property type="entry name" value="RBD_domain_sf"/>
</dbReference>
<name>A0A8C0U7M0_CYACU</name>
<keyword evidence="4 6" id="KW-0694">RNA-binding</keyword>
<feature type="compositionally biased region" description="Acidic residues" evidence="7">
    <location>
        <begin position="715"/>
        <end position="728"/>
    </location>
</feature>
<feature type="compositionally biased region" description="Low complexity" evidence="7">
    <location>
        <begin position="575"/>
        <end position="584"/>
    </location>
</feature>
<evidence type="ECO:0000256" key="2">
    <source>
        <dbReference type="ARBA" id="ARBA00022771"/>
    </source>
</evidence>
<dbReference type="InterPro" id="IPR045137">
    <property type="entry name" value="RBM26/27"/>
</dbReference>
<dbReference type="SMART" id="SM00360">
    <property type="entry name" value="RRM"/>
    <property type="match status" value="1"/>
</dbReference>
<evidence type="ECO:0000256" key="3">
    <source>
        <dbReference type="ARBA" id="ARBA00022833"/>
    </source>
</evidence>
<feature type="region of interest" description="Disordered" evidence="7">
    <location>
        <begin position="703"/>
        <end position="752"/>
    </location>
</feature>
<dbReference type="Pfam" id="PF00076">
    <property type="entry name" value="RRM_1"/>
    <property type="match status" value="1"/>
</dbReference>
<feature type="region of interest" description="Disordered" evidence="7">
    <location>
        <begin position="450"/>
        <end position="481"/>
    </location>
</feature>
<evidence type="ECO:0000256" key="4">
    <source>
        <dbReference type="ARBA" id="ARBA00022884"/>
    </source>
</evidence>
<feature type="region of interest" description="Disordered" evidence="7">
    <location>
        <begin position="635"/>
        <end position="655"/>
    </location>
</feature>
<reference evidence="9" key="2">
    <citation type="submission" date="2025-09" db="UniProtKB">
        <authorList>
            <consortium name="Ensembl"/>
        </authorList>
    </citation>
    <scope>IDENTIFICATION</scope>
</reference>
<dbReference type="GO" id="GO:0008270">
    <property type="term" value="F:zinc ion binding"/>
    <property type="evidence" value="ECO:0007669"/>
    <property type="project" value="UniProtKB-KW"/>
</dbReference>
<feature type="compositionally biased region" description="Polar residues" evidence="7">
    <location>
        <begin position="470"/>
        <end position="481"/>
    </location>
</feature>
<feature type="compositionally biased region" description="Acidic residues" evidence="7">
    <location>
        <begin position="735"/>
        <end position="746"/>
    </location>
</feature>
<dbReference type="Gene3D" id="3.30.70.330">
    <property type="match status" value="1"/>
</dbReference>
<dbReference type="AlphaFoldDB" id="A0A8C0U7M0"/>
<reference evidence="9" key="1">
    <citation type="submission" date="2025-08" db="UniProtKB">
        <authorList>
            <consortium name="Ensembl"/>
        </authorList>
    </citation>
    <scope>IDENTIFICATION</scope>
</reference>
<dbReference type="Ensembl" id="ENSCCET00000005674.1">
    <property type="protein sequence ID" value="ENSCCEP00000003386.1"/>
    <property type="gene ID" value="ENSCCEG00000003761.1"/>
</dbReference>
<dbReference type="PROSITE" id="PS50102">
    <property type="entry name" value="RRM"/>
    <property type="match status" value="1"/>
</dbReference>
<dbReference type="GO" id="GO:0003824">
    <property type="term" value="F:catalytic activity"/>
    <property type="evidence" value="ECO:0007669"/>
    <property type="project" value="InterPro"/>
</dbReference>
<feature type="domain" description="RRM" evidence="8">
    <location>
        <begin position="310"/>
        <end position="384"/>
    </location>
</feature>
<organism evidence="9 10">
    <name type="scientific">Cyanistes caeruleus</name>
    <name type="common">Eurasian blue tit</name>
    <name type="synonym">Parus caeruleus</name>
    <dbReference type="NCBI Taxonomy" id="156563"/>
    <lineage>
        <taxon>Eukaryota</taxon>
        <taxon>Metazoa</taxon>
        <taxon>Chordata</taxon>
        <taxon>Craniata</taxon>
        <taxon>Vertebrata</taxon>
        <taxon>Euteleostomi</taxon>
        <taxon>Archelosauria</taxon>
        <taxon>Archosauria</taxon>
        <taxon>Dinosauria</taxon>
        <taxon>Saurischia</taxon>
        <taxon>Theropoda</taxon>
        <taxon>Coelurosauria</taxon>
        <taxon>Aves</taxon>
        <taxon>Neognathae</taxon>
        <taxon>Neoaves</taxon>
        <taxon>Telluraves</taxon>
        <taxon>Australaves</taxon>
        <taxon>Passeriformes</taxon>
        <taxon>Paridae</taxon>
        <taxon>Cyanistes</taxon>
    </lineage>
</organism>
<evidence type="ECO:0000259" key="8">
    <source>
        <dbReference type="PROSITE" id="PS50102"/>
    </source>
</evidence>
<evidence type="ECO:0000256" key="1">
    <source>
        <dbReference type="ARBA" id="ARBA00022723"/>
    </source>
</evidence>
<proteinExistence type="predicted"/>
<protein>
    <submittedName>
        <fullName evidence="9">RNA binding motif protein 27</fullName>
    </submittedName>
</protein>
<evidence type="ECO:0000256" key="6">
    <source>
        <dbReference type="PROSITE-ProRule" id="PRU00176"/>
    </source>
</evidence>
<dbReference type="SUPFAM" id="SSF54928">
    <property type="entry name" value="RNA-binding domain, RBD"/>
    <property type="match status" value="1"/>
</dbReference>
<dbReference type="PANTHER" id="PTHR14398:SF1">
    <property type="entry name" value="RNA-BINDING PROTEIN 27"/>
    <property type="match status" value="1"/>
</dbReference>
<keyword evidence="10" id="KW-1185">Reference proteome</keyword>
<dbReference type="GO" id="GO:0003723">
    <property type="term" value="F:RNA binding"/>
    <property type="evidence" value="ECO:0007669"/>
    <property type="project" value="UniProtKB-UniRule"/>
</dbReference>
<keyword evidence="2" id="KW-0863">Zinc-finger</keyword>
<dbReference type="GO" id="GO:0005634">
    <property type="term" value="C:nucleus"/>
    <property type="evidence" value="ECO:0007669"/>
    <property type="project" value="TreeGrafter"/>
</dbReference>
<keyword evidence="3" id="KW-0862">Zinc</keyword>
<keyword evidence="5" id="KW-0175">Coiled coil</keyword>